<feature type="transmembrane region" description="Helical" evidence="1">
    <location>
        <begin position="25"/>
        <end position="46"/>
    </location>
</feature>
<organism evidence="2">
    <name type="scientific">marine sediment metagenome</name>
    <dbReference type="NCBI Taxonomy" id="412755"/>
    <lineage>
        <taxon>unclassified sequences</taxon>
        <taxon>metagenomes</taxon>
        <taxon>ecological metagenomes</taxon>
    </lineage>
</organism>
<keyword evidence="1" id="KW-1133">Transmembrane helix</keyword>
<protein>
    <submittedName>
        <fullName evidence="2">Uncharacterized protein</fullName>
    </submittedName>
</protein>
<dbReference type="AlphaFoldDB" id="X1VD52"/>
<keyword evidence="1" id="KW-0472">Membrane</keyword>
<gene>
    <name evidence="2" type="ORF">S12H4_48124</name>
</gene>
<evidence type="ECO:0000313" key="2">
    <source>
        <dbReference type="EMBL" id="GAJ15342.1"/>
    </source>
</evidence>
<proteinExistence type="predicted"/>
<accession>X1VD52</accession>
<dbReference type="EMBL" id="BARW01030036">
    <property type="protein sequence ID" value="GAJ15342.1"/>
    <property type="molecule type" value="Genomic_DNA"/>
</dbReference>
<evidence type="ECO:0000256" key="1">
    <source>
        <dbReference type="SAM" id="Phobius"/>
    </source>
</evidence>
<reference evidence="2" key="1">
    <citation type="journal article" date="2014" name="Front. Microbiol.">
        <title>High frequency of phylogenetically diverse reductive dehalogenase-homologous genes in deep subseafloor sedimentary metagenomes.</title>
        <authorList>
            <person name="Kawai M."/>
            <person name="Futagami T."/>
            <person name="Toyoda A."/>
            <person name="Takaki Y."/>
            <person name="Nishi S."/>
            <person name="Hori S."/>
            <person name="Arai W."/>
            <person name="Tsubouchi T."/>
            <person name="Morono Y."/>
            <person name="Uchiyama I."/>
            <person name="Ito T."/>
            <person name="Fujiyama A."/>
            <person name="Inagaki F."/>
            <person name="Takami H."/>
        </authorList>
    </citation>
    <scope>NUCLEOTIDE SEQUENCE</scope>
    <source>
        <strain evidence="2">Expedition CK06-06</strain>
    </source>
</reference>
<sequence length="154" mass="17628">MVGPSDISEGLSGAFSGLLGSTMIYLGYFIVILIICGIFFGIYMYFQYKYKVIIFERGGSGNEDGEDSHFIRKIFKDRAREVQDKTGTTKWQLMLGRKKFEPISLKHIYPGNYVFLYKVAPDCYVPTDFSCSAKETTFNPIPQSIRRWMALEIP</sequence>
<keyword evidence="1" id="KW-0812">Transmembrane</keyword>
<name>X1VD52_9ZZZZ</name>
<feature type="non-terminal residue" evidence="2">
    <location>
        <position position="154"/>
    </location>
</feature>
<comment type="caution">
    <text evidence="2">The sequence shown here is derived from an EMBL/GenBank/DDBJ whole genome shotgun (WGS) entry which is preliminary data.</text>
</comment>